<dbReference type="RefSeq" id="WP_338781799.1">
    <property type="nucleotide sequence ID" value="NZ_CP147407.1"/>
</dbReference>
<evidence type="ECO:0000259" key="4">
    <source>
        <dbReference type="Pfam" id="PF24850"/>
    </source>
</evidence>
<sequence>MEIFEFSLQSANPFVNAMIEKTLDIHTYFDYDISQEDVYTKRRDDLLKRSFNRTELCSYLKSYNEKFQAPAAMRNIERLLDEKSTVVVGGQQAGLLTGPLYTIHKVISILALAKQQEEKLGSPVIPVFWVAGEDHDFDEINHVYIQKNDRVKKKAISQRYLNKRSVAYAELDHAACKRWMEEVIQSFGETQHTKGLLKKLTMYMEKSSTYTEFFEWLIMDLFGSEGIVLIQSADAGLRELETEYFSAMIHKNDKLARGVMDQQQIIRENGFSPIIETVFESANLFYEADDERLLMQRLESGGFADKENRISFTKQEFLSELAACPEKFSNNVVTRPIMQELVLPTLAFIAGPGELSYWAELKLAFETMDIKMPPVVPRLNVTILERSIETDLKDIQVGIPEALNGNLAKMKEQWLIKNQEIEVDGLADDAIREITRIHDQLAIKIAGEYRGMEAYSHKNKQFIVRQIDLLKKETKKNIELKHHHILAKFDRAEWAISPEGSLQERIWNIYYYLNKYGSQFPQNLAGLSYSFNNQHKVVKI</sequence>
<dbReference type="EMBL" id="CP147407">
    <property type="protein sequence ID" value="WXB98654.1"/>
    <property type="molecule type" value="Genomic_DNA"/>
</dbReference>
<dbReference type="InterPro" id="IPR055399">
    <property type="entry name" value="CC_BshC"/>
</dbReference>
<accession>A0ABZ2NMQ3</accession>
<keyword evidence="6" id="KW-1185">Reference proteome</keyword>
<dbReference type="Pfam" id="PF24850">
    <property type="entry name" value="CC_BshC"/>
    <property type="match status" value="1"/>
</dbReference>
<dbReference type="InterPro" id="IPR011199">
    <property type="entry name" value="Bacillithiol_biosynth_BshC"/>
</dbReference>
<evidence type="ECO:0000256" key="1">
    <source>
        <dbReference type="ARBA" id="ARBA00022598"/>
    </source>
</evidence>
<dbReference type="Proteomes" id="UP001377337">
    <property type="component" value="Chromosome"/>
</dbReference>
<organism evidence="5 6">
    <name type="scientific">Metabacillus sediminis</name>
    <dbReference type="NCBI Taxonomy" id="3117746"/>
    <lineage>
        <taxon>Bacteria</taxon>
        <taxon>Bacillati</taxon>
        <taxon>Bacillota</taxon>
        <taxon>Bacilli</taxon>
        <taxon>Bacillales</taxon>
        <taxon>Bacillaceae</taxon>
        <taxon>Metabacillus</taxon>
    </lineage>
</organism>
<dbReference type="PIRSF" id="PIRSF012535">
    <property type="entry name" value="UCP012535"/>
    <property type="match status" value="1"/>
</dbReference>
<reference evidence="5 6" key="1">
    <citation type="submission" date="2024-02" db="EMBL/GenBank/DDBJ databases">
        <title>Seven novel Bacillus-like species.</title>
        <authorList>
            <person name="Liu G."/>
        </authorList>
    </citation>
    <scope>NUCLEOTIDE SEQUENCE [LARGE SCALE GENOMIC DNA]</scope>
    <source>
        <strain evidence="5 6">FJAT-52054</strain>
    </source>
</reference>
<evidence type="ECO:0000313" key="5">
    <source>
        <dbReference type="EMBL" id="WXB98654.1"/>
    </source>
</evidence>
<evidence type="ECO:0000256" key="2">
    <source>
        <dbReference type="HAMAP-Rule" id="MF_01867"/>
    </source>
</evidence>
<protein>
    <recommendedName>
        <fullName evidence="2">Putative cysteine ligase BshC</fullName>
        <ecNumber evidence="2">6.-.-.-</ecNumber>
    </recommendedName>
</protein>
<dbReference type="HAMAP" id="MF_01867">
    <property type="entry name" value="BshC"/>
    <property type="match status" value="1"/>
</dbReference>
<feature type="domain" description="Bacillithiol biosynthesis BshC N-terminal Rossmann-like" evidence="3">
    <location>
        <begin position="1"/>
        <end position="379"/>
    </location>
</feature>
<gene>
    <name evidence="2 5" type="primary">bshC</name>
    <name evidence="5" type="ORF">WCV65_09315</name>
</gene>
<comment type="similarity">
    <text evidence="2">Belongs to the BshC family.</text>
</comment>
<keyword evidence="1 2" id="KW-0436">Ligase</keyword>
<dbReference type="InterPro" id="IPR055398">
    <property type="entry name" value="Rossmann-like_BshC"/>
</dbReference>
<proteinExistence type="inferred from homology"/>
<dbReference type="Pfam" id="PF10079">
    <property type="entry name" value="Rossmann-like_BshC"/>
    <property type="match status" value="1"/>
</dbReference>
<dbReference type="EC" id="6.-.-.-" evidence="2"/>
<evidence type="ECO:0000313" key="6">
    <source>
        <dbReference type="Proteomes" id="UP001377337"/>
    </source>
</evidence>
<evidence type="ECO:0000259" key="3">
    <source>
        <dbReference type="Pfam" id="PF10079"/>
    </source>
</evidence>
<dbReference type="NCBIfam" id="TIGR03998">
    <property type="entry name" value="thiol_BshC"/>
    <property type="match status" value="1"/>
</dbReference>
<name>A0ABZ2NMQ3_9BACI</name>
<comment type="function">
    <text evidence="2">Involved in bacillithiol (BSH) biosynthesis. May catalyze the last step of the pathway, the addition of cysteine to glucosamine malate (GlcN-Mal) to generate BSH.</text>
</comment>
<feature type="domain" description="Bacillithiol biosynthesis BshC C-terminal coiled-coil" evidence="4">
    <location>
        <begin position="381"/>
        <end position="540"/>
    </location>
</feature>